<evidence type="ECO:0000256" key="4">
    <source>
        <dbReference type="ARBA" id="ARBA00023239"/>
    </source>
</evidence>
<accession>A0A0P1FU73</accession>
<evidence type="ECO:0000313" key="7">
    <source>
        <dbReference type="Proteomes" id="UP000051887"/>
    </source>
</evidence>
<evidence type="ECO:0000256" key="3">
    <source>
        <dbReference type="ARBA" id="ARBA00023027"/>
    </source>
</evidence>
<gene>
    <name evidence="6" type="primary">strE</name>
    <name evidence="6" type="ORF">TL5120_02106</name>
</gene>
<dbReference type="EMBL" id="CYSC01000030">
    <property type="protein sequence ID" value="CUH72310.1"/>
    <property type="molecule type" value="Genomic_DNA"/>
</dbReference>
<dbReference type="PANTHER" id="PTHR43078">
    <property type="entry name" value="UDP-GLUCURONIC ACID DECARBOXYLASE-RELATED"/>
    <property type="match status" value="1"/>
</dbReference>
<evidence type="ECO:0000256" key="2">
    <source>
        <dbReference type="ARBA" id="ARBA00022793"/>
    </source>
</evidence>
<evidence type="ECO:0000256" key="1">
    <source>
        <dbReference type="ARBA" id="ARBA00001911"/>
    </source>
</evidence>
<feature type="domain" description="NAD-dependent epimerase/dehydratase" evidence="5">
    <location>
        <begin position="4"/>
        <end position="156"/>
    </location>
</feature>
<sequence length="165" mass="18507">MACAASPPKYQANPIHTLQTNIAGVTNLLELAIEKQARFLQSSTSEVYGDPELNPQREDYFGNVNTFGPRSCYDEGKRVAETLIREYHLAHGVETRIARIFNTYGPRMRPDDGRVISNFVVQALLGEDITIHGEGNQTRSFCYVEDQIDGLMALMACEDWHSPVN</sequence>
<dbReference type="Gene3D" id="3.40.50.720">
    <property type="entry name" value="NAD(P)-binding Rossmann-like Domain"/>
    <property type="match status" value="1"/>
</dbReference>
<keyword evidence="4 6" id="KW-0456">Lyase</keyword>
<dbReference type="InterPro" id="IPR001509">
    <property type="entry name" value="Epimerase_deHydtase"/>
</dbReference>
<organism evidence="6 7">
    <name type="scientific">Thalassovita autumnalis</name>
    <dbReference type="NCBI Taxonomy" id="2072972"/>
    <lineage>
        <taxon>Bacteria</taxon>
        <taxon>Pseudomonadati</taxon>
        <taxon>Pseudomonadota</taxon>
        <taxon>Alphaproteobacteria</taxon>
        <taxon>Rhodobacterales</taxon>
        <taxon>Roseobacteraceae</taxon>
        <taxon>Thalassovita</taxon>
    </lineage>
</organism>
<dbReference type="UniPathway" id="UPA00796">
    <property type="reaction ID" value="UER00771"/>
</dbReference>
<dbReference type="EC" id="4.2.1.46" evidence="6"/>
<keyword evidence="3" id="KW-0520">NAD</keyword>
<dbReference type="SUPFAM" id="SSF51735">
    <property type="entry name" value="NAD(P)-binding Rossmann-fold domains"/>
    <property type="match status" value="1"/>
</dbReference>
<dbReference type="AlphaFoldDB" id="A0A0P1FU73"/>
<keyword evidence="2" id="KW-0210">Decarboxylase</keyword>
<dbReference type="Pfam" id="PF01370">
    <property type="entry name" value="Epimerase"/>
    <property type="match status" value="1"/>
</dbReference>
<dbReference type="InterPro" id="IPR044516">
    <property type="entry name" value="UXS-like"/>
</dbReference>
<dbReference type="GO" id="GO:0048040">
    <property type="term" value="F:UDP-glucuronate decarboxylase activity"/>
    <property type="evidence" value="ECO:0007669"/>
    <property type="project" value="TreeGrafter"/>
</dbReference>
<dbReference type="GO" id="GO:0033320">
    <property type="term" value="P:UDP-D-xylose biosynthetic process"/>
    <property type="evidence" value="ECO:0007669"/>
    <property type="project" value="UniProtKB-UniPathway"/>
</dbReference>
<evidence type="ECO:0000313" key="6">
    <source>
        <dbReference type="EMBL" id="CUH72310.1"/>
    </source>
</evidence>
<reference evidence="6 7" key="1">
    <citation type="submission" date="2015-09" db="EMBL/GenBank/DDBJ databases">
        <authorList>
            <consortium name="Swine Surveillance"/>
        </authorList>
    </citation>
    <scope>NUCLEOTIDE SEQUENCE [LARGE SCALE GENOMIC DNA]</scope>
    <source>
        <strain evidence="6 7">5120</strain>
    </source>
</reference>
<dbReference type="GO" id="GO:0042732">
    <property type="term" value="P:D-xylose metabolic process"/>
    <property type="evidence" value="ECO:0007669"/>
    <property type="project" value="InterPro"/>
</dbReference>
<protein>
    <submittedName>
        <fullName evidence="6">dTDP-glucose 4,6-dehydratase</fullName>
        <ecNumber evidence="6">4.2.1.46</ecNumber>
    </submittedName>
</protein>
<evidence type="ECO:0000259" key="5">
    <source>
        <dbReference type="Pfam" id="PF01370"/>
    </source>
</evidence>
<dbReference type="GO" id="GO:0070403">
    <property type="term" value="F:NAD+ binding"/>
    <property type="evidence" value="ECO:0007669"/>
    <property type="project" value="InterPro"/>
</dbReference>
<dbReference type="InterPro" id="IPR036291">
    <property type="entry name" value="NAD(P)-bd_dom_sf"/>
</dbReference>
<comment type="cofactor">
    <cofactor evidence="1">
        <name>NAD(+)</name>
        <dbReference type="ChEBI" id="CHEBI:57540"/>
    </cofactor>
</comment>
<dbReference type="PANTHER" id="PTHR43078:SF6">
    <property type="entry name" value="UDP-GLUCURONIC ACID DECARBOXYLASE 1"/>
    <property type="match status" value="1"/>
</dbReference>
<dbReference type="GO" id="GO:0008460">
    <property type="term" value="F:dTDP-glucose 4,6-dehydratase activity"/>
    <property type="evidence" value="ECO:0007669"/>
    <property type="project" value="UniProtKB-EC"/>
</dbReference>
<name>A0A0P1FU73_9RHOB</name>
<proteinExistence type="predicted"/>
<dbReference type="GO" id="GO:0005737">
    <property type="term" value="C:cytoplasm"/>
    <property type="evidence" value="ECO:0007669"/>
    <property type="project" value="TreeGrafter"/>
</dbReference>
<dbReference type="Proteomes" id="UP000051887">
    <property type="component" value="Unassembled WGS sequence"/>
</dbReference>